<dbReference type="Gene3D" id="3.90.230.10">
    <property type="entry name" value="Creatinase/methionine aminopeptidase superfamily"/>
    <property type="match status" value="1"/>
</dbReference>
<dbReference type="Pfam" id="PF00557">
    <property type="entry name" value="Peptidase_M24"/>
    <property type="match status" value="1"/>
</dbReference>
<comment type="caution">
    <text evidence="2">The sequence shown here is derived from an EMBL/GenBank/DDBJ whole genome shotgun (WGS) entry which is preliminary data.</text>
</comment>
<dbReference type="InterPro" id="IPR036005">
    <property type="entry name" value="Creatinase/aminopeptidase-like"/>
</dbReference>
<dbReference type="Proteomes" id="UP000076567">
    <property type="component" value="Unassembled WGS sequence"/>
</dbReference>
<sequence>MKIHTKGNLASIDIKPLADQQRIKDEWLLSRLQNLLPALMKKHQTDMWITIGKEYHEDPIGITFFPSAIDSSRRLTIFAFIKEKTSEEIKRYVISSNKHFEPFYNCYPAQKGEDSFSVLRRIMDVYQPDHIAINTSSYYSFCDGLSHSIYEQLKSSIGIAHSSNLVSSENLAIDWLQTRVSTEIETYKELTDITKKIVEQAFSSVKITPNVTTTNDIVTWINQRVLDLGLKTSFYPTVDIQRKNGSADRIEGTILHGDILHLDFGIEYLGLCTDTQQLAYVLKSDESEVPFELKKAMKTANVFEDIFFQTCNGGMSGNEIFQSVINKAAEHNIPAMLYSHPIGYHCHGAGPLIGLYDNQEAIPIRGDLPIEENTCYALEFNIRHFIPEWNKDIPIYLEETVCFKDNKMHYLTERQTEFYLIHPDC</sequence>
<feature type="domain" description="Peptidase M24" evidence="1">
    <location>
        <begin position="188"/>
        <end position="401"/>
    </location>
</feature>
<dbReference type="OrthoDB" id="9765815at2"/>
<proteinExistence type="predicted"/>
<evidence type="ECO:0000313" key="2">
    <source>
        <dbReference type="EMBL" id="KZE66092.1"/>
    </source>
</evidence>
<dbReference type="EMBL" id="LRFC01000023">
    <property type="protein sequence ID" value="KZE66092.1"/>
    <property type="molecule type" value="Genomic_DNA"/>
</dbReference>
<organism evidence="2 3">
    <name type="scientific">Fictibacillus phosphorivorans</name>
    <dbReference type="NCBI Taxonomy" id="1221500"/>
    <lineage>
        <taxon>Bacteria</taxon>
        <taxon>Bacillati</taxon>
        <taxon>Bacillota</taxon>
        <taxon>Bacilli</taxon>
        <taxon>Bacillales</taxon>
        <taxon>Fictibacillaceae</taxon>
        <taxon>Fictibacillus</taxon>
    </lineage>
</organism>
<reference evidence="3" key="1">
    <citation type="submission" date="2016-01" db="EMBL/GenBank/DDBJ databases">
        <title>Draft genome of Chromobacterium sp. F49.</title>
        <authorList>
            <person name="Hong K.W."/>
        </authorList>
    </citation>
    <scope>NUCLEOTIDE SEQUENCE [LARGE SCALE GENOMIC DNA]</scope>
    <source>
        <strain evidence="3">P7IIIA</strain>
    </source>
</reference>
<evidence type="ECO:0000313" key="3">
    <source>
        <dbReference type="Proteomes" id="UP000076567"/>
    </source>
</evidence>
<dbReference type="InterPro" id="IPR000994">
    <property type="entry name" value="Pept_M24"/>
</dbReference>
<dbReference type="AlphaFoldDB" id="A0A161RW82"/>
<keyword evidence="3" id="KW-1185">Reference proteome</keyword>
<protein>
    <recommendedName>
        <fullName evidence="1">Peptidase M24 domain-containing protein</fullName>
    </recommendedName>
</protein>
<dbReference type="RefSeq" id="WP_066241415.1">
    <property type="nucleotide sequence ID" value="NZ_LRFC01000023.1"/>
</dbReference>
<dbReference type="SUPFAM" id="SSF55920">
    <property type="entry name" value="Creatinase/aminopeptidase"/>
    <property type="match status" value="1"/>
</dbReference>
<accession>A0A161RW82</accession>
<evidence type="ECO:0000259" key="1">
    <source>
        <dbReference type="Pfam" id="PF00557"/>
    </source>
</evidence>
<name>A0A161RW82_9BACL</name>
<gene>
    <name evidence="2" type="ORF">AWM68_06870</name>
</gene>